<evidence type="ECO:0000256" key="1">
    <source>
        <dbReference type="SAM" id="Phobius"/>
    </source>
</evidence>
<reference evidence="2" key="1">
    <citation type="journal article" date="2022" name="Int. J. Mol. Sci.">
        <title>Draft Genome of Tanacetum Coccineum: Genomic Comparison of Closely Related Tanacetum-Family Plants.</title>
        <authorList>
            <person name="Yamashiro T."/>
            <person name="Shiraishi A."/>
            <person name="Nakayama K."/>
            <person name="Satake H."/>
        </authorList>
    </citation>
    <scope>NUCLEOTIDE SEQUENCE</scope>
</reference>
<protein>
    <submittedName>
        <fullName evidence="2">Uncharacterized protein</fullName>
    </submittedName>
</protein>
<dbReference type="EMBL" id="BQNB010019273">
    <property type="protein sequence ID" value="GJT83559.1"/>
    <property type="molecule type" value="Genomic_DNA"/>
</dbReference>
<proteinExistence type="predicted"/>
<keyword evidence="1" id="KW-0472">Membrane</keyword>
<sequence>MMDSRNTLLVSVKVPVAVVYPIYQLIRLLILGEKWMKTTAESFRLHHSQLLYRAEAIKKQASPCLQ</sequence>
<name>A0ABQ5H6W9_9ASTR</name>
<reference evidence="2" key="2">
    <citation type="submission" date="2022-01" db="EMBL/GenBank/DDBJ databases">
        <authorList>
            <person name="Yamashiro T."/>
            <person name="Shiraishi A."/>
            <person name="Satake H."/>
            <person name="Nakayama K."/>
        </authorList>
    </citation>
    <scope>NUCLEOTIDE SEQUENCE</scope>
</reference>
<accession>A0ABQ5H6W9</accession>
<comment type="caution">
    <text evidence="2">The sequence shown here is derived from an EMBL/GenBank/DDBJ whole genome shotgun (WGS) entry which is preliminary data.</text>
</comment>
<organism evidence="2 3">
    <name type="scientific">Tanacetum coccineum</name>
    <dbReference type="NCBI Taxonomy" id="301880"/>
    <lineage>
        <taxon>Eukaryota</taxon>
        <taxon>Viridiplantae</taxon>
        <taxon>Streptophyta</taxon>
        <taxon>Embryophyta</taxon>
        <taxon>Tracheophyta</taxon>
        <taxon>Spermatophyta</taxon>
        <taxon>Magnoliopsida</taxon>
        <taxon>eudicotyledons</taxon>
        <taxon>Gunneridae</taxon>
        <taxon>Pentapetalae</taxon>
        <taxon>asterids</taxon>
        <taxon>campanulids</taxon>
        <taxon>Asterales</taxon>
        <taxon>Asteraceae</taxon>
        <taxon>Asteroideae</taxon>
        <taxon>Anthemideae</taxon>
        <taxon>Anthemidinae</taxon>
        <taxon>Tanacetum</taxon>
    </lineage>
</organism>
<gene>
    <name evidence="2" type="ORF">Tco_1057901</name>
</gene>
<keyword evidence="3" id="KW-1185">Reference proteome</keyword>
<evidence type="ECO:0000313" key="2">
    <source>
        <dbReference type="EMBL" id="GJT83559.1"/>
    </source>
</evidence>
<keyword evidence="1" id="KW-0812">Transmembrane</keyword>
<dbReference type="Proteomes" id="UP001151760">
    <property type="component" value="Unassembled WGS sequence"/>
</dbReference>
<keyword evidence="1" id="KW-1133">Transmembrane helix</keyword>
<feature type="transmembrane region" description="Helical" evidence="1">
    <location>
        <begin position="12"/>
        <end position="30"/>
    </location>
</feature>
<evidence type="ECO:0000313" key="3">
    <source>
        <dbReference type="Proteomes" id="UP001151760"/>
    </source>
</evidence>